<protein>
    <submittedName>
        <fullName evidence="3">Uncharacterized protein</fullName>
    </submittedName>
</protein>
<comment type="caution">
    <text evidence="3">The sequence shown here is derived from an EMBL/GenBank/DDBJ whole genome shotgun (WGS) entry which is preliminary data.</text>
</comment>
<feature type="region of interest" description="Disordered" evidence="2">
    <location>
        <begin position="685"/>
        <end position="714"/>
    </location>
</feature>
<name>A0AAN9UA39_9PEZI</name>
<sequence>MSSLNGLFVTLKADREQKDSEMAWLARHVEKQQSKLSRYKKQAEGGTNAIRQLEESHAQLQEELLAANQQLADRSEKTSKLEGKCRQYKEYLNSAIAEQQSLYKAASAKCEDAIKQMREAEQKQKAVSEQERRQAEATLDRLKQAVKITVAECGFKERELNNRLETLNEKLKQQEADLSREQETTQKLLQQEEAITSVQEAVKSIGSQIEQVAIKLTDAASRQVSQDETAAKETHSKLDNIVDRLSALEKEVVPPADIVQRLQEVNAETFASSQAEAHADVKQLSDGLENYMEDFWMKLEDREDVLTELLEQVKAENEQLDIHLQFKEEEYSALFDRLSETEVIIRNREEELSALKDEIAVVEQAQADGIQEAARANLLHLECEKLKKDLAAKSTLASELQRRLQESELALTVQGQEHARSTEQLQNLLKQREEARASQNMAVESARQEAVLEMDKAKEALQMLLSQAEGDRATLKADLDTARQKISSMEDESVRGSATVKGLELELQMAQSRAVCLNVEATSKETEHQQMTKQHTMLIRDLEAKLTEKEKAVSQLSEDVLAYNKQAQKVLDVLKQWTLENKAVKELASQLEMAEHGDLDGIDPSFKPLLEIDMLHKAIFRYCQSQEGATPKAAKTKHGIERRRGEKQEDRVDIQDHPPSSPPEPMPQYTVANKILDQFRRVTIRSPSGIAPSPRPPSVNTEQARRRTGDQPRSIMKLPSYNMLLVEARTKRRFGSQAFLAVEILIEEPTVDQPRQRSHARKNKRCSKSL</sequence>
<keyword evidence="4" id="KW-1185">Reference proteome</keyword>
<evidence type="ECO:0000256" key="1">
    <source>
        <dbReference type="SAM" id="Coils"/>
    </source>
</evidence>
<keyword evidence="1" id="KW-0175">Coiled coil</keyword>
<feature type="region of interest" description="Disordered" evidence="2">
    <location>
        <begin position="749"/>
        <end position="770"/>
    </location>
</feature>
<evidence type="ECO:0000313" key="4">
    <source>
        <dbReference type="Proteomes" id="UP001320245"/>
    </source>
</evidence>
<feature type="coiled-coil region" evidence="1">
    <location>
        <begin position="539"/>
        <end position="594"/>
    </location>
</feature>
<feature type="compositionally biased region" description="Basic and acidic residues" evidence="2">
    <location>
        <begin position="638"/>
        <end position="656"/>
    </location>
</feature>
<proteinExistence type="predicted"/>
<feature type="coiled-coil region" evidence="1">
    <location>
        <begin position="299"/>
        <end position="492"/>
    </location>
</feature>
<reference evidence="3 4" key="1">
    <citation type="journal article" date="2023" name="PLoS ONE">
        <title>Cytospora paraplurivora sp. nov. isolated from orchards with fruit tree decline syndrome in Ontario, Canada.</title>
        <authorList>
            <person name="Ilyukhin E."/>
            <person name="Nguyen H.D.T."/>
            <person name="Castle A.J."/>
            <person name="Ellouze W."/>
        </authorList>
    </citation>
    <scope>NUCLEOTIDE SEQUENCE [LARGE SCALE GENOMIC DNA]</scope>
    <source>
        <strain evidence="3 4">FDS-564</strain>
    </source>
</reference>
<feature type="coiled-coil region" evidence="1">
    <location>
        <begin position="103"/>
        <end position="191"/>
    </location>
</feature>
<dbReference type="Proteomes" id="UP001320245">
    <property type="component" value="Unassembled WGS sequence"/>
</dbReference>
<gene>
    <name evidence="3" type="ORF">SLS53_007023</name>
</gene>
<evidence type="ECO:0000256" key="2">
    <source>
        <dbReference type="SAM" id="MobiDB-lite"/>
    </source>
</evidence>
<feature type="compositionally biased region" description="Basic residues" evidence="2">
    <location>
        <begin position="756"/>
        <end position="770"/>
    </location>
</feature>
<evidence type="ECO:0000313" key="3">
    <source>
        <dbReference type="EMBL" id="KAK7736591.1"/>
    </source>
</evidence>
<organism evidence="3 4">
    <name type="scientific">Cytospora paraplurivora</name>
    <dbReference type="NCBI Taxonomy" id="2898453"/>
    <lineage>
        <taxon>Eukaryota</taxon>
        <taxon>Fungi</taxon>
        <taxon>Dikarya</taxon>
        <taxon>Ascomycota</taxon>
        <taxon>Pezizomycotina</taxon>
        <taxon>Sordariomycetes</taxon>
        <taxon>Sordariomycetidae</taxon>
        <taxon>Diaporthales</taxon>
        <taxon>Cytosporaceae</taxon>
        <taxon>Cytospora</taxon>
    </lineage>
</organism>
<accession>A0AAN9UA39</accession>
<feature type="region of interest" description="Disordered" evidence="2">
    <location>
        <begin position="628"/>
        <end position="668"/>
    </location>
</feature>
<dbReference type="EMBL" id="JAJSPL020000033">
    <property type="protein sequence ID" value="KAK7736591.1"/>
    <property type="molecule type" value="Genomic_DNA"/>
</dbReference>
<dbReference type="AlphaFoldDB" id="A0AAN9UA39"/>
<feature type="coiled-coil region" evidence="1">
    <location>
        <begin position="36"/>
        <end position="77"/>
    </location>
</feature>